<dbReference type="EMBL" id="LLXJ01000485">
    <property type="protein sequence ID" value="PKC09130.1"/>
    <property type="molecule type" value="Genomic_DNA"/>
</dbReference>
<dbReference type="AlphaFoldDB" id="A0A2N0PQN8"/>
<evidence type="ECO:0000313" key="3">
    <source>
        <dbReference type="Proteomes" id="UP000232722"/>
    </source>
</evidence>
<gene>
    <name evidence="2" type="ORF">RhiirA5_475197</name>
</gene>
<evidence type="ECO:0000313" key="2">
    <source>
        <dbReference type="EMBL" id="PKC09130.1"/>
    </source>
</evidence>
<dbReference type="VEuPathDB" id="FungiDB:RhiirA1_501800"/>
<reference evidence="2 3" key="2">
    <citation type="submission" date="2017-09" db="EMBL/GenBank/DDBJ databases">
        <title>Extensive intraspecific genome diversity in a model arbuscular mycorrhizal fungus.</title>
        <authorList>
            <person name="Chen E.C."/>
            <person name="Morin E."/>
            <person name="Beaudet D."/>
            <person name="Noel J."/>
            <person name="Ndikumana S."/>
            <person name="Charron P."/>
            <person name="St-Onge C."/>
            <person name="Giorgi J."/>
            <person name="Grigoriev I.V."/>
            <person name="Roux C."/>
            <person name="Martin F.M."/>
            <person name="Corradi N."/>
        </authorList>
    </citation>
    <scope>NUCLEOTIDE SEQUENCE [LARGE SCALE GENOMIC DNA]</scope>
    <source>
        <strain evidence="2 3">A5</strain>
    </source>
</reference>
<name>A0A2N0PQN8_9GLOM</name>
<comment type="caution">
    <text evidence="2">The sequence shown here is derived from an EMBL/GenBank/DDBJ whole genome shotgun (WGS) entry which is preliminary data.</text>
</comment>
<protein>
    <submittedName>
        <fullName evidence="2">Uncharacterized protein</fullName>
    </submittedName>
</protein>
<feature type="region of interest" description="Disordered" evidence="1">
    <location>
        <begin position="79"/>
        <end position="105"/>
    </location>
</feature>
<reference evidence="2 3" key="1">
    <citation type="submission" date="2016-04" db="EMBL/GenBank/DDBJ databases">
        <title>Genome analyses suggest a sexual origin of heterokaryosis in a supposedly ancient asexual fungus.</title>
        <authorList>
            <person name="Ropars J."/>
            <person name="Sedzielewska K."/>
            <person name="Noel J."/>
            <person name="Charron P."/>
            <person name="Farinelli L."/>
            <person name="Marton T."/>
            <person name="Kruger M."/>
            <person name="Pelin A."/>
            <person name="Brachmann A."/>
            <person name="Corradi N."/>
        </authorList>
    </citation>
    <scope>NUCLEOTIDE SEQUENCE [LARGE SCALE GENOMIC DNA]</scope>
    <source>
        <strain evidence="2 3">A5</strain>
    </source>
</reference>
<evidence type="ECO:0000256" key="1">
    <source>
        <dbReference type="SAM" id="MobiDB-lite"/>
    </source>
</evidence>
<sequence>MFSGWMGSYSFQKGSQHVCPRLVEKEVYPLRVQLNGSCGLPLPLRNNQSVQKAPYVRSPRTRKHIPCHCQKCKGKLVDPRTKKSHDSLFTNRIIPQRSDRNRLDD</sequence>
<accession>A0A2N0PQN8</accession>
<dbReference type="VEuPathDB" id="FungiDB:RhiirFUN_016650"/>
<organism evidence="2 3">
    <name type="scientific">Rhizophagus irregularis</name>
    <dbReference type="NCBI Taxonomy" id="588596"/>
    <lineage>
        <taxon>Eukaryota</taxon>
        <taxon>Fungi</taxon>
        <taxon>Fungi incertae sedis</taxon>
        <taxon>Mucoromycota</taxon>
        <taxon>Glomeromycotina</taxon>
        <taxon>Glomeromycetes</taxon>
        <taxon>Glomerales</taxon>
        <taxon>Glomeraceae</taxon>
        <taxon>Rhizophagus</taxon>
    </lineage>
</organism>
<dbReference type="Proteomes" id="UP000232722">
    <property type="component" value="Unassembled WGS sequence"/>
</dbReference>
<dbReference type="VEuPathDB" id="FungiDB:FUN_011781"/>
<proteinExistence type="predicted"/>